<evidence type="ECO:0000313" key="4">
    <source>
        <dbReference type="Proteomes" id="UP000077248"/>
    </source>
</evidence>
<evidence type="ECO:0008006" key="5">
    <source>
        <dbReference type="Google" id="ProtNLM"/>
    </source>
</evidence>
<dbReference type="Proteomes" id="UP000077248">
    <property type="component" value="Unassembled WGS sequence"/>
</dbReference>
<dbReference type="InterPro" id="IPR017853">
    <property type="entry name" value="GH"/>
</dbReference>
<dbReference type="SUPFAM" id="SSF51445">
    <property type="entry name" value="(Trans)glycosidases"/>
    <property type="match status" value="1"/>
</dbReference>
<protein>
    <recommendedName>
        <fullName evidence="5">Glycoside hydrolase family 5 protein</fullName>
    </recommendedName>
</protein>
<dbReference type="AlphaFoldDB" id="A0A177D7C8"/>
<feature type="compositionally biased region" description="Basic and acidic residues" evidence="1">
    <location>
        <begin position="666"/>
        <end position="678"/>
    </location>
</feature>
<dbReference type="KEGG" id="aalt:CC77DRAFT_443858"/>
<keyword evidence="2" id="KW-0732">Signal</keyword>
<proteinExistence type="predicted"/>
<keyword evidence="4" id="KW-1185">Reference proteome</keyword>
<dbReference type="Gene3D" id="3.20.20.80">
    <property type="entry name" value="Glycosidases"/>
    <property type="match status" value="1"/>
</dbReference>
<organism evidence="3 4">
    <name type="scientific">Alternaria alternata</name>
    <name type="common">Alternaria rot fungus</name>
    <name type="synonym">Torula alternata</name>
    <dbReference type="NCBI Taxonomy" id="5599"/>
    <lineage>
        <taxon>Eukaryota</taxon>
        <taxon>Fungi</taxon>
        <taxon>Dikarya</taxon>
        <taxon>Ascomycota</taxon>
        <taxon>Pezizomycotina</taxon>
        <taxon>Dothideomycetes</taxon>
        <taxon>Pleosporomycetidae</taxon>
        <taxon>Pleosporales</taxon>
        <taxon>Pleosporineae</taxon>
        <taxon>Pleosporaceae</taxon>
        <taxon>Alternaria</taxon>
        <taxon>Alternaria sect. Alternaria</taxon>
        <taxon>Alternaria alternata complex</taxon>
    </lineage>
</organism>
<dbReference type="VEuPathDB" id="FungiDB:CC77DRAFT_443858"/>
<evidence type="ECO:0000256" key="1">
    <source>
        <dbReference type="SAM" id="MobiDB-lite"/>
    </source>
</evidence>
<feature type="chain" id="PRO_5008059079" description="Glycoside hydrolase family 5 protein" evidence="2">
    <location>
        <begin position="23"/>
        <end position="701"/>
    </location>
</feature>
<dbReference type="GeneID" id="29117306"/>
<feature type="signal peptide" evidence="2">
    <location>
        <begin position="1"/>
        <end position="22"/>
    </location>
</feature>
<dbReference type="OMA" id="DCTFGCE"/>
<sequence>MMLHSLLAVLVSLTSWTPPVSASLRITANHHSFGGVNYPQLQFFAPQHRDDSIREIVKSGARVIRLFIRPDAQHPDPEGELGGFDKSLLDQFDDTLAAIHHLSKGQVKVIIAPHDAHALRGSNDVPCDAYCQKLDGAFLDFYSSEEYRNLYKTRLEVFFKHYPSRNFDGRSWGSLSEVILGVDLQNQPFSGISPIPSGESWLCDMASYLKFSIGLDSAGIAVISGGVSGPQSVDGNENFPDSVFDCKAIDIIGIHGYFDKTAERTAGTPWAEMFLPGNTLTGRAMGKGKKGKEGKLLLVEEWTYVHNSDFGLFYKKEAVFDQGNALNYRGIPWIYSHLTTLSEGKTSRINPIHPTYTTWTALTDVLKRSVTARSNFNWTKYLPPPVSIIPPSADEKTAQHLQAMLTGSNNQEWKLKPLGLSNVSSVVLNPYIIEQSDCTFGCLGHLCDAAESCSPDLLCKNSVCQPYSETQPGRVGERCNSKAVCQSHLRCDEKQGTCQACSARSTIQPAREKRKRTIEGDEIEVPPQQQRGLVQPNDPNGSCYTDSLEHLFHITRLLESTTTTITSSSSSSPSLNTCLSPSHHASPCTSPLHCSADEYCSWGSCVPCLSTDTCLGAPCRSNNVCKTGYCNDYGRCDYVPDASKKKSSGPGGARGKRNSRIAGVPKGHERGPARVRDETMRINIPKEKVAETGGPAATATA</sequence>
<name>A0A177D7C8_ALTAL</name>
<evidence type="ECO:0000256" key="2">
    <source>
        <dbReference type="SAM" id="SignalP"/>
    </source>
</evidence>
<gene>
    <name evidence="3" type="ORF">CC77DRAFT_443858</name>
</gene>
<evidence type="ECO:0000313" key="3">
    <source>
        <dbReference type="EMBL" id="OAG15446.1"/>
    </source>
</evidence>
<dbReference type="EMBL" id="KV441493">
    <property type="protein sequence ID" value="OAG15446.1"/>
    <property type="molecule type" value="Genomic_DNA"/>
</dbReference>
<dbReference type="RefSeq" id="XP_018380867.1">
    <property type="nucleotide sequence ID" value="XM_018531712.1"/>
</dbReference>
<feature type="region of interest" description="Disordered" evidence="1">
    <location>
        <begin position="642"/>
        <end position="678"/>
    </location>
</feature>
<reference evidence="3 4" key="1">
    <citation type="submission" date="2016-05" db="EMBL/GenBank/DDBJ databases">
        <title>Comparative analysis of secretome profiles of manganese(II)-oxidizing ascomycete fungi.</title>
        <authorList>
            <consortium name="DOE Joint Genome Institute"/>
            <person name="Zeiner C.A."/>
            <person name="Purvine S.O."/>
            <person name="Zink E.M."/>
            <person name="Wu S."/>
            <person name="Pasa-Tolic L."/>
            <person name="Chaput D.L."/>
            <person name="Haridas S."/>
            <person name="Grigoriev I.V."/>
            <person name="Santelli C.M."/>
            <person name="Hansel C.M."/>
        </authorList>
    </citation>
    <scope>NUCLEOTIDE SEQUENCE [LARGE SCALE GENOMIC DNA]</scope>
    <source>
        <strain evidence="3 4">SRC1lrK2f</strain>
    </source>
</reference>
<accession>A0A177D7C8</accession>